<keyword evidence="1" id="KW-0393">Immunoglobulin domain</keyword>
<name>A0A663LTI6_ATHCN</name>
<evidence type="ECO:0000313" key="4">
    <source>
        <dbReference type="Ensembl" id="ENSACUP00000002807.1"/>
    </source>
</evidence>
<sequence>MMAGGGNHKKRCFHHPSPLPWCPFPTAALRENFRLQPGDLVATAGQVLELDCVPPSGHPEPHVTWKKDGVTLDLAGDRYTVTNGKLRVAPAHRSDSGLYVCVAANAAGERESRGAHVSVLGKTREGPSKGVPL</sequence>
<dbReference type="PROSITE" id="PS50835">
    <property type="entry name" value="IG_LIKE"/>
    <property type="match status" value="1"/>
</dbReference>
<evidence type="ECO:0000259" key="3">
    <source>
        <dbReference type="PROSITE" id="PS50835"/>
    </source>
</evidence>
<evidence type="ECO:0000313" key="5">
    <source>
        <dbReference type="Proteomes" id="UP000472269"/>
    </source>
</evidence>
<dbReference type="InterPro" id="IPR013098">
    <property type="entry name" value="Ig_I-set"/>
</dbReference>
<dbReference type="AlphaFoldDB" id="A0A663LTI6"/>
<dbReference type="GO" id="GO:0007156">
    <property type="term" value="P:homophilic cell adhesion via plasma membrane adhesion molecules"/>
    <property type="evidence" value="ECO:0007669"/>
    <property type="project" value="TreeGrafter"/>
</dbReference>
<dbReference type="InterPro" id="IPR003599">
    <property type="entry name" value="Ig_sub"/>
</dbReference>
<dbReference type="InterPro" id="IPR003598">
    <property type="entry name" value="Ig_sub2"/>
</dbReference>
<protein>
    <recommendedName>
        <fullName evidence="3">Ig-like domain-containing protein</fullName>
    </recommendedName>
</protein>
<dbReference type="Gene3D" id="2.60.40.10">
    <property type="entry name" value="Immunoglobulins"/>
    <property type="match status" value="1"/>
</dbReference>
<dbReference type="GO" id="GO:0030424">
    <property type="term" value="C:axon"/>
    <property type="evidence" value="ECO:0007669"/>
    <property type="project" value="TreeGrafter"/>
</dbReference>
<dbReference type="InterPro" id="IPR013783">
    <property type="entry name" value="Ig-like_fold"/>
</dbReference>
<organism evidence="4 5">
    <name type="scientific">Athene cunicularia</name>
    <name type="common">Burrowing owl</name>
    <name type="synonym">Speotyto cunicularia</name>
    <dbReference type="NCBI Taxonomy" id="194338"/>
    <lineage>
        <taxon>Eukaryota</taxon>
        <taxon>Metazoa</taxon>
        <taxon>Chordata</taxon>
        <taxon>Craniata</taxon>
        <taxon>Vertebrata</taxon>
        <taxon>Euteleostomi</taxon>
        <taxon>Archelosauria</taxon>
        <taxon>Archosauria</taxon>
        <taxon>Dinosauria</taxon>
        <taxon>Saurischia</taxon>
        <taxon>Theropoda</taxon>
        <taxon>Coelurosauria</taxon>
        <taxon>Aves</taxon>
        <taxon>Neognathae</taxon>
        <taxon>Neoaves</taxon>
        <taxon>Telluraves</taxon>
        <taxon>Strigiformes</taxon>
        <taxon>Strigidae</taxon>
        <taxon>Athene</taxon>
    </lineage>
</organism>
<dbReference type="Ensembl" id="ENSACUT00000002982.1">
    <property type="protein sequence ID" value="ENSACUP00000002807.1"/>
    <property type="gene ID" value="ENSACUG00000001951.1"/>
</dbReference>
<dbReference type="GO" id="GO:0007411">
    <property type="term" value="P:axon guidance"/>
    <property type="evidence" value="ECO:0007669"/>
    <property type="project" value="TreeGrafter"/>
</dbReference>
<dbReference type="SMART" id="SM00408">
    <property type="entry name" value="IGc2"/>
    <property type="match status" value="1"/>
</dbReference>
<dbReference type="InterPro" id="IPR036179">
    <property type="entry name" value="Ig-like_dom_sf"/>
</dbReference>
<evidence type="ECO:0000256" key="2">
    <source>
        <dbReference type="SAM" id="MobiDB-lite"/>
    </source>
</evidence>
<dbReference type="GO" id="GO:0098632">
    <property type="term" value="F:cell-cell adhesion mediator activity"/>
    <property type="evidence" value="ECO:0007669"/>
    <property type="project" value="TreeGrafter"/>
</dbReference>
<dbReference type="Proteomes" id="UP000472269">
    <property type="component" value="Unplaced"/>
</dbReference>
<dbReference type="Pfam" id="PF07679">
    <property type="entry name" value="I-set"/>
    <property type="match status" value="1"/>
</dbReference>
<dbReference type="GO" id="GO:0070593">
    <property type="term" value="P:dendrite self-avoidance"/>
    <property type="evidence" value="ECO:0007669"/>
    <property type="project" value="TreeGrafter"/>
</dbReference>
<feature type="region of interest" description="Disordered" evidence="2">
    <location>
        <begin position="112"/>
        <end position="133"/>
    </location>
</feature>
<reference evidence="4" key="2">
    <citation type="submission" date="2025-09" db="UniProtKB">
        <authorList>
            <consortium name="Ensembl"/>
        </authorList>
    </citation>
    <scope>IDENTIFICATION</scope>
</reference>
<evidence type="ECO:0000256" key="1">
    <source>
        <dbReference type="ARBA" id="ARBA00023319"/>
    </source>
</evidence>
<dbReference type="OMA" id="FENFCCT"/>
<dbReference type="PANTHER" id="PTHR10075">
    <property type="entry name" value="BASIGIN RELATED"/>
    <property type="match status" value="1"/>
</dbReference>
<dbReference type="FunFam" id="2.60.40.10:FF:000840">
    <property type="entry name" value="Roundabout guidance receptor 4"/>
    <property type="match status" value="1"/>
</dbReference>
<feature type="domain" description="Ig-like" evidence="3">
    <location>
        <begin position="25"/>
        <end position="118"/>
    </location>
</feature>
<dbReference type="SMART" id="SM00409">
    <property type="entry name" value="IG"/>
    <property type="match status" value="1"/>
</dbReference>
<proteinExistence type="predicted"/>
<dbReference type="GO" id="GO:0005886">
    <property type="term" value="C:plasma membrane"/>
    <property type="evidence" value="ECO:0007669"/>
    <property type="project" value="TreeGrafter"/>
</dbReference>
<reference evidence="4" key="1">
    <citation type="submission" date="2025-08" db="UniProtKB">
        <authorList>
            <consortium name="Ensembl"/>
        </authorList>
    </citation>
    <scope>IDENTIFICATION</scope>
</reference>
<dbReference type="InterPro" id="IPR007110">
    <property type="entry name" value="Ig-like_dom"/>
</dbReference>
<dbReference type="PANTHER" id="PTHR10075:SF103">
    <property type="entry name" value="ROUNDABOUT HOMOLOG 4"/>
    <property type="match status" value="1"/>
</dbReference>
<keyword evidence="5" id="KW-1185">Reference proteome</keyword>
<dbReference type="SUPFAM" id="SSF48726">
    <property type="entry name" value="Immunoglobulin"/>
    <property type="match status" value="1"/>
</dbReference>
<accession>A0A663LTI6</accession>